<dbReference type="SUPFAM" id="SSF52540">
    <property type="entry name" value="P-loop containing nucleoside triphosphate hydrolases"/>
    <property type="match status" value="2"/>
</dbReference>
<dbReference type="InterPro" id="IPR011990">
    <property type="entry name" value="TPR-like_helical_dom_sf"/>
</dbReference>
<evidence type="ECO:0000313" key="2">
    <source>
        <dbReference type="EMBL" id="MBN0989839.1"/>
    </source>
</evidence>
<dbReference type="EMBL" id="JAFFZP010000058">
    <property type="protein sequence ID" value="MBN0989839.1"/>
    <property type="molecule type" value="Genomic_DNA"/>
</dbReference>
<dbReference type="InterPro" id="IPR019734">
    <property type="entry name" value="TPR_rpt"/>
</dbReference>
<dbReference type="CDD" id="cd00761">
    <property type="entry name" value="Glyco_tranf_GTA_type"/>
    <property type="match status" value="1"/>
</dbReference>
<dbReference type="RefSeq" id="WP_205210118.1">
    <property type="nucleotide sequence ID" value="NZ_JAFFZO010000011.1"/>
</dbReference>
<dbReference type="Pfam" id="PF13432">
    <property type="entry name" value="TPR_16"/>
    <property type="match status" value="1"/>
</dbReference>
<dbReference type="PANTHER" id="PTHR12558">
    <property type="entry name" value="CELL DIVISION CYCLE 16,23,27"/>
    <property type="match status" value="1"/>
</dbReference>
<dbReference type="Gene3D" id="3.40.50.300">
    <property type="entry name" value="P-loop containing nucleotide triphosphate hydrolases"/>
    <property type="match status" value="2"/>
</dbReference>
<organism evidence="2 3">
    <name type="scientific">Amphritea pacifica</name>
    <dbReference type="NCBI Taxonomy" id="2811233"/>
    <lineage>
        <taxon>Bacteria</taxon>
        <taxon>Pseudomonadati</taxon>
        <taxon>Pseudomonadota</taxon>
        <taxon>Gammaproteobacteria</taxon>
        <taxon>Oceanospirillales</taxon>
        <taxon>Oceanospirillaceae</taxon>
        <taxon>Amphritea</taxon>
    </lineage>
</organism>
<protein>
    <submittedName>
        <fullName evidence="2">Sulfotransferase</fullName>
    </submittedName>
</protein>
<dbReference type="InterPro" id="IPR027417">
    <property type="entry name" value="P-loop_NTPase"/>
</dbReference>
<dbReference type="Proteomes" id="UP000760472">
    <property type="component" value="Unassembled WGS sequence"/>
</dbReference>
<evidence type="ECO:0000313" key="3">
    <source>
        <dbReference type="Proteomes" id="UP000760472"/>
    </source>
</evidence>
<dbReference type="PROSITE" id="PS50005">
    <property type="entry name" value="TPR"/>
    <property type="match status" value="1"/>
</dbReference>
<gene>
    <name evidence="2" type="ORF">JW498_20965</name>
</gene>
<accession>A0ABS2WDN9</accession>
<dbReference type="InterPro" id="IPR029044">
    <property type="entry name" value="Nucleotide-diphossugar_trans"/>
</dbReference>
<sequence length="1166" mass="131446">MNEPIICAGFHRSGTSLAAQQLHSLGFSYALEPMRGSLSNPDGHFEDDVAMRLHDHLLDLCSTDWMYAEQTPFVAPPDTVQELRKYIAARKQVSGNAWVMKDPRATLMLNDWKQALNNQGRFVLMYRHWSFCIQSLFKRHSQDLAYSLPTGRVLGNALAFWKDVTLSARMWLTYNQHLIEFAENNPSVCLVVSQHDLIQGISLAQLLHEKFQYQSEGDSSSCVNKAYVDESIDADVLKILPADLVQAMDRMFERLEALDHTGSCMEIPPALDKDLPENLADYFCEKISSVTTIKEAQAEQIESPVSQLAANAEQLTFDELQKQVNSLAGSLSIDNAEHFLTISQYLHKKNEFHYAGHEWLGRCALVSKQFDKAELHFLRAISCNQSPPYLRMLLGDLYREKFEYGKAAQYYQQAYTLNPNNVTFSIRTADMAMLQGNPQQALKWYKKALLMTPSEWLTIKYSQALSQVKGKEPALAYLKEALNKSGGDVIRIQLLTMQLEMRKENAISDYHSYIRSKINRQRVAGFIKLLGQEDLTRDSLNSLVRWLLKAYLKIYSASEILALLVPVSGSSSVTPAVTAVVVSYNMDRELPRTLLTLQAPYQQGLDPDDIEIILIDNGSKNIPAPDQFPNIRNLKIVSFPFKTHSPVQALNLGIHLAKANLVGVFIDGARMASPGLLKNALRADRLSDNTVVATLGFHLGPEVQMTSVAKGYNQAVEDRLLEHIRWQEDGYRLFSISSLAGSSAGGYFKPIAESNALFLSKNQWRKLGGVDERFITPGGGYANLDLYKRACVLPGNKLVILLNEGTFHQVHGGVATNSQRDDATQQIFTEEYQKIRGSVYRRPDTQPLYLGQYIPASASVLKYSIEQASGYEDVNIKASDSNKELNRILLDSTYCSLFDTDKSVSDQLIDSPIIVTGRGGSGTRLLSQLIQNMNIFMGNDINETEDSIEWVGPIYDMVINRIQIEHDTFEMKHIRRLRNNAENILQKSDIHSGLWGFKLPETMMCLPELKQAFPSARFIHLTRHPVGISMRRTHMTSRSDNPVGKRVLEDAYRYIGNDPGSIAGGVDEVNNSVSWNYQLSKAVSFFSDLSEGEDFIQVKYEDILSCPDKVLGRLCEFLDLNDDCEHNLELDSDRTNSISEQNQMTDLVWSVCEEVATRIGYKKHEY</sequence>
<name>A0ABS2WDN9_9GAMM</name>
<dbReference type="SMART" id="SM00028">
    <property type="entry name" value="TPR"/>
    <property type="match status" value="3"/>
</dbReference>
<dbReference type="SUPFAM" id="SSF53448">
    <property type="entry name" value="Nucleotide-diphospho-sugar transferases"/>
    <property type="match status" value="1"/>
</dbReference>
<reference evidence="2 3" key="1">
    <citation type="submission" date="2021-02" db="EMBL/GenBank/DDBJ databases">
        <title>A novel species of genus Amphritea isolated from a fishpond in China.</title>
        <authorList>
            <person name="Lu H."/>
        </authorList>
    </citation>
    <scope>NUCLEOTIDE SEQUENCE [LARGE SCALE GENOMIC DNA]</scope>
    <source>
        <strain evidence="2 3">RP18W</strain>
    </source>
</reference>
<dbReference type="PANTHER" id="PTHR12558:SF13">
    <property type="entry name" value="CELL DIVISION CYCLE PROTEIN 27 HOMOLOG"/>
    <property type="match status" value="1"/>
</dbReference>
<comment type="caution">
    <text evidence="2">The sequence shown here is derived from an EMBL/GenBank/DDBJ whole genome shotgun (WGS) entry which is preliminary data.</text>
</comment>
<keyword evidence="1" id="KW-0802">TPR repeat</keyword>
<evidence type="ECO:0000256" key="1">
    <source>
        <dbReference type="PROSITE-ProRule" id="PRU00339"/>
    </source>
</evidence>
<feature type="repeat" description="TPR" evidence="1">
    <location>
        <begin position="388"/>
        <end position="421"/>
    </location>
</feature>
<dbReference type="Gene3D" id="1.25.40.10">
    <property type="entry name" value="Tetratricopeptide repeat domain"/>
    <property type="match status" value="1"/>
</dbReference>
<keyword evidence="3" id="KW-1185">Reference proteome</keyword>
<proteinExistence type="predicted"/>
<dbReference type="SUPFAM" id="SSF48452">
    <property type="entry name" value="TPR-like"/>
    <property type="match status" value="1"/>
</dbReference>
<dbReference type="Gene3D" id="3.90.550.10">
    <property type="entry name" value="Spore Coat Polysaccharide Biosynthesis Protein SpsA, Chain A"/>
    <property type="match status" value="1"/>
</dbReference>
<dbReference type="Pfam" id="PF13469">
    <property type="entry name" value="Sulfotransfer_3"/>
    <property type="match status" value="1"/>
</dbReference>